<feature type="compositionally biased region" description="Low complexity" evidence="2">
    <location>
        <begin position="2468"/>
        <end position="2479"/>
    </location>
</feature>
<feature type="compositionally biased region" description="Basic residues" evidence="2">
    <location>
        <begin position="2258"/>
        <end position="2269"/>
    </location>
</feature>
<dbReference type="KEGG" id="vg:80540223"/>
<feature type="compositionally biased region" description="Polar residues" evidence="2">
    <location>
        <begin position="2436"/>
        <end position="2445"/>
    </location>
</feature>
<dbReference type="GO" id="GO:0019784">
    <property type="term" value="F:deNEDDylase activity"/>
    <property type="evidence" value="ECO:0007669"/>
    <property type="project" value="InterPro"/>
</dbReference>
<dbReference type="PANTHER" id="PTHR24216:SF65">
    <property type="entry name" value="PAXILLIN-LIKE PROTEIN 1"/>
    <property type="match status" value="1"/>
</dbReference>
<feature type="coiled-coil region" evidence="1">
    <location>
        <begin position="613"/>
        <end position="651"/>
    </location>
</feature>
<dbReference type="PANTHER" id="PTHR24216">
    <property type="entry name" value="PAXILLIN-RELATED"/>
    <property type="match status" value="1"/>
</dbReference>
<sequence length="2622" mass="281896">MDGVDEKDEALSGMEVGVVLPPKQYPGLSKRRRPTWTPPSSLEDLTSSIYPKRAIPGPATPASPPELADAGSLPSANWGEALETDSPLASSAAPAPPPSSSAAEQAVPLALQDRASPEPPREDLAQILAVAPDVSLLMNNMATHDITITQEVAVCSQLTINALRSPHTPTPGLLEHCVLFFFDRILAFLIENGARTHTNTKTAGPAVALLEHTVQWLPQKTAVGDFLASTHMTLAEVSAHLPLIQHVVDSNAHVGKLALAKLVLIANDIIHKTDALYGDLAELEQQLRRAPPANLYARLSDWLLERTRAQPDALFAPATPTHPKPLLQRVQELASFARGEELRAETEDAEMRRALAALAQGVEAVSQHSGPLVVLPQPSSSLARPPAKTTPLTPAEVGAQLEQVRAAAIKALDNAVREYFHRGAVYSAQALMANTTNDRPYQVASAPVAPLEQLLESLATFDGHLQEVAQRAQLKPPPPLTTSLAASLLRELVQLGQHLESPEGLAAWLSVLGDAANQGLLERRALDELTRNITKINDQLVRRSSGLAELARFNEIDASLKQELESEAAFGASAEGTDPTGEGGLSPTVKRLAEDAIRHAKSMEATKLTGELSAEAREQLAQRTRELEDMLKEARERAARAQKERDAFGQKLQQILRPLPNFAGLKVAPVVLETLKNSLPEGWDSLESAVAASSPEVKAALRADLWGLLGQYREVLEHPTPDTAAALASLPPCFVAVLDAVFSQVPEAPLLKQFFLHHEPAVSRALSEAITASSAAVATASPATTVEAATHAHRVLAKAVAALGPAGLEPAFPLAFLGPLADSAAGYVKATRLALRAREAIGQLSSLGGVAAEVVGQLRRADPQSETATALLDEAAKAASDTQTQLAACEAEFGGLLHAEGSAGDLSPSGRALQELGKVIVAVRRRVEELDAATSDLKAKLNEHHTRDRSERWASDVNAALDRIESHSEFDVIELRRLAGLAATHNYSLREYRKRAEQALGANSKIVTLALEAAFAFNPFTPENQHHPMLPPLAALRRITWEPAFSAASEVYANMFKVDVEPLARLLRLGSSLLVLAQAGNGFIDYHEAVTRLAEDLTMVASLRQYVPFFRRGYAEYLDIRDHLEAVRAEVHRAIGGVPLDLAAAVAEAERAQGDLVAAAELVRTGVSLPCPSEDVLADCIQKIERVDQTPVKDTAYAEYVAFATRRDLGEAKDALVRAKQQRAEATEKVTGGLREVLAAQERLSQSEAERLAHLKTTLKVVSAPPAAAKALDQARSAAEIINQIGILADQTEKAPELASDVVDWLTHARQVLASQPPNSTEPSQAAQLARLQDRLAALAEEHRGVSALYQSLQEAEAEWDEVWGRFGRARGGAWKTADALEGARAQLRALQISTGTIASLRANQHYSRIPSKYKGVLAAKVAERAEGIEEFGAAVARHDTTLERLRDDVVRRVPWEMGLGALQGLLGELEALTRELPSWGGGQFQHARELIQHRLGLYTAYTQGQIQLGAGITPAPLRSDLLALENFARDGASGPEVDLQLLRRRGEAFIRTNNTSTPLVLREVTSTLDLPFSTSYLTPGGAPLQYAVCYPVVTDKLGALLMRPESECVRPAFPDGHLESAPTVAAMYVLTIINKLQLALSDAQTANFQLFERFVRHHQARWRDAMGAAAELYVALVSTTLTREFGCHWNELGWQDGFSSPQLLSGPLDATQHSVTFNANDVMVALVAANPEHLYNFWRLDLTQQHEYMHLTLSTAWASSVTTTLFVQRLTPHSDPRVRTLPVFSPQAVHTRGLLFGTREADWRAGKLSATDPLSPWRAHPELTTGPAALLGQLTPAQALVAISVLGRMCLPSNALGALWTCMVPDDYTEYDSCDSFLAARLESRETLPPPPGLGVASPAPPNALYAPSGQQLTIRPSTATRSKAARVTAMDLVLAATLLGAPVVVALRNDTAFSKESELELCLTLFDSREGGLDAELRDSVCSDIESWAASLLHADMHVIENACLAAQLPQLSLLLASRPLAESPPCLILVDITMTPVRVLWENSDPPGPPVVQFTGGDILDELPFVTTQDDVLSEGQTPTDPFFAQTIIGRPFHVSLLSRDLFPGTPTYKHPTHDPFPFARLPHDLPNASGRNAGEGSPLSPALDLHGSPVLEPLPSSDDEISSHMRTWLRGLEEIALDDVSEPGPPLPPSPTDPPGQSVLTPQPASSSRMLENQPAALAPDPLRPNTKLPTPPQTSSRSVPPEIKSPLAPPPSRSRRPKKSRGRRGSQLAPAPPAPAPPAPSGVLPGLRRPRLAPTKPQLAPRDPPPRRSHAEPLLVPAAPTLPSPLDVPNELVAGKPEPSPPRSISPQPAPPSPPAAAPHPQANGVPIGRAASRLSRRTPHPPPVKPPPSHRRTTSYAVAVSTEALPHTPTPSPPLSPLPFGPSEAPRDAPTTSDHSSQDGWRPEREADAHVGVLGEEGGGVALASVPRRQTQPRPQPQPPARHRTLRSWASLAAIPPAIPSFNSDSQPSLLTEEFESGSDSESETESDSEDESSLASSAETLGDSEFVGPYFGSPPISMNAALSRRYVRSTGRSALAVLIQVCKRMERQFHRSHRALLARSKAVFSSFHHVRMLLG</sequence>
<keyword evidence="5" id="KW-1185">Reference proteome</keyword>
<feature type="compositionally biased region" description="Pro residues" evidence="2">
    <location>
        <begin position="2187"/>
        <end position="2198"/>
    </location>
</feature>
<name>A0A510J6Q4_9ALPH</name>
<feature type="compositionally biased region" description="Acidic residues" evidence="2">
    <location>
        <begin position="2519"/>
        <end position="2539"/>
    </location>
</feature>
<proteinExistence type="predicted"/>
<gene>
    <name evidence="4" type="primary">UL36</name>
</gene>
<dbReference type="RefSeq" id="YP_010801517.1">
    <property type="nucleotide sequence ID" value="NC_076965.1"/>
</dbReference>
<evidence type="ECO:0000313" key="4">
    <source>
        <dbReference type="EMBL" id="BBM13208.1"/>
    </source>
</evidence>
<dbReference type="Pfam" id="PF03586">
    <property type="entry name" value="Herpes_UL36"/>
    <property type="match status" value="1"/>
</dbReference>
<evidence type="ECO:0000313" key="5">
    <source>
        <dbReference type="Proteomes" id="UP001143588"/>
    </source>
</evidence>
<evidence type="ECO:0000256" key="1">
    <source>
        <dbReference type="SAM" id="Coils"/>
    </source>
</evidence>
<accession>A0A510J6Q4</accession>
<feature type="compositionally biased region" description="Polar residues" evidence="2">
    <location>
        <begin position="2202"/>
        <end position="2215"/>
    </location>
</feature>
<dbReference type="EMBL" id="LC492974">
    <property type="protein sequence ID" value="BBM13208.1"/>
    <property type="molecule type" value="Genomic_DNA"/>
</dbReference>
<evidence type="ECO:0000256" key="2">
    <source>
        <dbReference type="SAM" id="MobiDB-lite"/>
    </source>
</evidence>
<keyword evidence="1" id="KW-0175">Coiled coil</keyword>
<dbReference type="GO" id="GO:0039693">
    <property type="term" value="P:viral DNA genome replication"/>
    <property type="evidence" value="ECO:0007669"/>
    <property type="project" value="InterPro"/>
</dbReference>
<feature type="region of interest" description="Disordered" evidence="2">
    <location>
        <begin position="2182"/>
        <end position="2491"/>
    </location>
</feature>
<feature type="compositionally biased region" description="Pro residues" evidence="2">
    <location>
        <begin position="2275"/>
        <end position="2285"/>
    </location>
</feature>
<feature type="compositionally biased region" description="Polar residues" evidence="2">
    <location>
        <begin position="38"/>
        <end position="49"/>
    </location>
</feature>
<dbReference type="Proteomes" id="UP001143588">
    <property type="component" value="Segment"/>
</dbReference>
<feature type="region of interest" description="Disordered" evidence="2">
    <location>
        <begin position="1"/>
        <end position="107"/>
    </location>
</feature>
<feature type="compositionally biased region" description="Pro residues" evidence="2">
    <location>
        <begin position="2414"/>
        <end position="2426"/>
    </location>
</feature>
<feature type="compositionally biased region" description="Polar residues" evidence="2">
    <location>
        <begin position="2507"/>
        <end position="2516"/>
    </location>
</feature>
<feature type="region of interest" description="Disordered" evidence="2">
    <location>
        <begin position="2110"/>
        <end position="2163"/>
    </location>
</feature>
<dbReference type="GeneID" id="80540223"/>
<organism evidence="4 5">
    <name type="scientific">pteropodid alphaherpesvirus 2</name>
    <dbReference type="NCBI Taxonomy" id="3118716"/>
    <lineage>
        <taxon>Viruses</taxon>
        <taxon>Duplodnaviria</taxon>
        <taxon>Heunggongvirae</taxon>
        <taxon>Peploviricota</taxon>
        <taxon>Herviviricetes</taxon>
        <taxon>Herpesvirales</taxon>
        <taxon>Orthoherpesviridae</taxon>
        <taxon>Alphaherpesvirinae</taxon>
        <taxon>Simplexvirus</taxon>
        <taxon>Simplexvirus pteropodidalpha2</taxon>
    </lineage>
</organism>
<feature type="compositionally biased region" description="Pro residues" evidence="2">
    <location>
        <begin position="2343"/>
        <end position="2363"/>
    </location>
</feature>
<dbReference type="InterPro" id="IPR005210">
    <property type="entry name" value="Herpes_LT_deneddylase"/>
</dbReference>
<feature type="domain" description="Herpesvirus large tegument protein deneddylase" evidence="3">
    <location>
        <begin position="950"/>
        <end position="1200"/>
    </location>
</feature>
<protein>
    <submittedName>
        <fullName evidence="4">Large tegument protein</fullName>
    </submittedName>
</protein>
<reference evidence="4 5" key="1">
    <citation type="journal article" date="2020" name="J. Virol.">
        <title>Characterization of a Novel Alphaherpesvirus Isolated from the Fruit Bat Pteropus lylei in Vietnam.</title>
        <authorList>
            <person name="Inagaki T."/>
            <person name="Yamada S."/>
            <person name="Fujii H."/>
            <person name="Yoshikawa T."/>
            <person name="Shibamura M."/>
            <person name="Harada S."/>
            <person name="Fukushi S."/>
            <person name="Le M.Q."/>
            <person name="Nguyen C.T."/>
            <person name="Nguyen T.T.T."/>
            <person name="Nguyen T.T."/>
            <person name="Nguyen T.T."/>
            <person name="Quach V.T."/>
            <person name="Thong V.D."/>
            <person name="Mori K."/>
            <person name="Sasaki M."/>
            <person name="Setiyono A."/>
            <person name="Handharyani E."/>
            <person name="Takeyama H."/>
            <person name="Hasebe F."/>
            <person name="Saijo M."/>
        </authorList>
    </citation>
    <scope>NUCLEOTIDE SEQUENCE [LARGE SCALE GENOMIC DNA]</scope>
</reference>
<evidence type="ECO:0000259" key="3">
    <source>
        <dbReference type="Pfam" id="PF03586"/>
    </source>
</evidence>
<feature type="region of interest" description="Disordered" evidence="2">
    <location>
        <begin position="2504"/>
        <end position="2544"/>
    </location>
</feature>